<sequence>MLVSQSAQSGTHDSQLQLNAVYTPVYQLYPCFTCSTGQRNIPQSHEAHLNNSEFSLIGETLGQLSGTCSHLRHPGNIDAHSKFNESQHHYIGTYPHC</sequence>
<keyword evidence="2" id="KW-1185">Reference proteome</keyword>
<name>A0A8J8P6Y4_HALGN</name>
<dbReference type="AlphaFoldDB" id="A0A8J8P6Y4"/>
<dbReference type="Proteomes" id="UP000785679">
    <property type="component" value="Unassembled WGS sequence"/>
</dbReference>
<dbReference type="EMBL" id="RRYP01000082">
    <property type="protein sequence ID" value="TNV88063.1"/>
    <property type="molecule type" value="Genomic_DNA"/>
</dbReference>
<gene>
    <name evidence="1" type="ORF">FGO68_gene6927</name>
</gene>
<reference evidence="1" key="1">
    <citation type="submission" date="2019-06" db="EMBL/GenBank/DDBJ databases">
        <authorList>
            <person name="Zheng W."/>
        </authorList>
    </citation>
    <scope>NUCLEOTIDE SEQUENCE</scope>
    <source>
        <strain evidence="1">QDHG01</strain>
    </source>
</reference>
<evidence type="ECO:0000313" key="1">
    <source>
        <dbReference type="EMBL" id="TNV88063.1"/>
    </source>
</evidence>
<organism evidence="1 2">
    <name type="scientific">Halteria grandinella</name>
    <dbReference type="NCBI Taxonomy" id="5974"/>
    <lineage>
        <taxon>Eukaryota</taxon>
        <taxon>Sar</taxon>
        <taxon>Alveolata</taxon>
        <taxon>Ciliophora</taxon>
        <taxon>Intramacronucleata</taxon>
        <taxon>Spirotrichea</taxon>
        <taxon>Stichotrichia</taxon>
        <taxon>Sporadotrichida</taxon>
        <taxon>Halteriidae</taxon>
        <taxon>Halteria</taxon>
    </lineage>
</organism>
<protein>
    <submittedName>
        <fullName evidence="1">Uncharacterized protein</fullName>
    </submittedName>
</protein>
<proteinExistence type="predicted"/>
<evidence type="ECO:0000313" key="2">
    <source>
        <dbReference type="Proteomes" id="UP000785679"/>
    </source>
</evidence>
<comment type="caution">
    <text evidence="1">The sequence shown here is derived from an EMBL/GenBank/DDBJ whole genome shotgun (WGS) entry which is preliminary data.</text>
</comment>
<accession>A0A8J8P6Y4</accession>